<keyword evidence="2" id="KW-1133">Transmembrane helix</keyword>
<feature type="compositionally biased region" description="Basic residues" evidence="1">
    <location>
        <begin position="153"/>
        <end position="164"/>
    </location>
</feature>
<feature type="transmembrane region" description="Helical" evidence="2">
    <location>
        <begin position="481"/>
        <end position="503"/>
    </location>
</feature>
<dbReference type="AlphaFoldDB" id="A0A6J4RI46"/>
<evidence type="ECO:0000256" key="2">
    <source>
        <dbReference type="SAM" id="Phobius"/>
    </source>
</evidence>
<feature type="region of interest" description="Disordered" evidence="1">
    <location>
        <begin position="428"/>
        <end position="466"/>
    </location>
</feature>
<reference evidence="3" key="1">
    <citation type="submission" date="2020-02" db="EMBL/GenBank/DDBJ databases">
        <authorList>
            <person name="Meier V. D."/>
        </authorList>
    </citation>
    <scope>NUCLEOTIDE SEQUENCE</scope>
    <source>
        <strain evidence="3">AVDCRST_MAG13</strain>
    </source>
</reference>
<proteinExistence type="predicted"/>
<feature type="compositionally biased region" description="Basic and acidic residues" evidence="1">
    <location>
        <begin position="1"/>
        <end position="14"/>
    </location>
</feature>
<organism evidence="3">
    <name type="scientific">uncultured Solirubrobacteraceae bacterium</name>
    <dbReference type="NCBI Taxonomy" id="1162706"/>
    <lineage>
        <taxon>Bacteria</taxon>
        <taxon>Bacillati</taxon>
        <taxon>Actinomycetota</taxon>
        <taxon>Thermoleophilia</taxon>
        <taxon>Solirubrobacterales</taxon>
        <taxon>Solirubrobacteraceae</taxon>
        <taxon>environmental samples</taxon>
    </lineage>
</organism>
<feature type="region of interest" description="Disordered" evidence="1">
    <location>
        <begin position="1"/>
        <end position="186"/>
    </location>
</feature>
<feature type="transmembrane region" description="Helical" evidence="2">
    <location>
        <begin position="400"/>
        <end position="420"/>
    </location>
</feature>
<feature type="compositionally biased region" description="Basic residues" evidence="1">
    <location>
        <begin position="247"/>
        <end position="277"/>
    </location>
</feature>
<feature type="region of interest" description="Disordered" evidence="1">
    <location>
        <begin position="198"/>
        <end position="391"/>
    </location>
</feature>
<feature type="compositionally biased region" description="Basic residues" evidence="1">
    <location>
        <begin position="105"/>
        <end position="121"/>
    </location>
</feature>
<keyword evidence="2" id="KW-0472">Membrane</keyword>
<sequence>MGFRREEPAADRRPRAGRRHPPGLPGGPALPRQPRPPGRHAHGLGADVGGLAEPAARRRGGGGRPGQSRLLPPPGAGRADRRGVRRRPARRAHALSLPRVGQRDRRARRGAQHGRRGRGGRPRPDVRRGVAPLRGGGPGPGALQPQPPGARVPHPRRGRRRRHPVGGLPGVPLRPLPPRAGGVGPLRPRLRARQRAELPAVAPAGAVPDGGPLRHGPAHRPAHDGAVHGGRPGGRRPPRRHDDAPRPVHRRQRGRGAHRHAAPRVRRGAARRARRRRLPPEPPAGVGPPQLHGPRAPGAGHADPAPARGARRPLVGLRRRGRSDGLPHRGRRAADPDARLLPRRGSARGPGAEHRAGGRAPCPRRRPGGGRGDARPVHAPRRPAVRHGPARPVAVDAAPALVRGLGGVAIPPGAGLLAFLTRKRAPASTMGRVGGRPCPTAGRWRPPRRPAHSVEGPRTATTRTTTTPHAAMTDTSYLRDLISLAAGVLLLAGLLTLSVAAASAPGTDAALAGTVLMAAGAAILRFQNPRFPRRAGR</sequence>
<feature type="transmembrane region" description="Helical" evidence="2">
    <location>
        <begin position="509"/>
        <end position="527"/>
    </location>
</feature>
<feature type="compositionally biased region" description="Low complexity" evidence="1">
    <location>
        <begin position="198"/>
        <end position="211"/>
    </location>
</feature>
<feature type="compositionally biased region" description="Basic and acidic residues" evidence="1">
    <location>
        <begin position="322"/>
        <end position="340"/>
    </location>
</feature>
<protein>
    <submittedName>
        <fullName evidence="3">Uncharacterized protein</fullName>
    </submittedName>
</protein>
<keyword evidence="2" id="KW-0812">Transmembrane</keyword>
<gene>
    <name evidence="3" type="ORF">AVDCRST_MAG13-100</name>
</gene>
<dbReference type="EMBL" id="CADCVO010000018">
    <property type="protein sequence ID" value="CAA9466714.1"/>
    <property type="molecule type" value="Genomic_DNA"/>
</dbReference>
<accession>A0A6J4RI46</accession>
<evidence type="ECO:0000313" key="3">
    <source>
        <dbReference type="EMBL" id="CAA9466714.1"/>
    </source>
</evidence>
<feature type="compositionally biased region" description="Low complexity" evidence="1">
    <location>
        <begin position="287"/>
        <end position="316"/>
    </location>
</feature>
<feature type="compositionally biased region" description="Basic residues" evidence="1">
    <location>
        <begin position="378"/>
        <end position="389"/>
    </location>
</feature>
<feature type="compositionally biased region" description="Basic residues" evidence="1">
    <location>
        <begin position="83"/>
        <end position="93"/>
    </location>
</feature>
<name>A0A6J4RI46_9ACTN</name>
<evidence type="ECO:0000256" key="1">
    <source>
        <dbReference type="SAM" id="MobiDB-lite"/>
    </source>
</evidence>